<dbReference type="GO" id="GO:0005507">
    <property type="term" value="F:copper ion binding"/>
    <property type="evidence" value="ECO:0007669"/>
    <property type="project" value="InterPro"/>
</dbReference>
<dbReference type="PRINTS" id="PR00068">
    <property type="entry name" value="CUZNDISMTASE"/>
</dbReference>
<keyword evidence="6 9" id="KW-0186">Copper</keyword>
<dbReference type="InterPro" id="IPR024134">
    <property type="entry name" value="SOD_Cu/Zn_/chaperone"/>
</dbReference>
<keyword evidence="13" id="KW-1185">Reference proteome</keyword>
<dbReference type="InterPro" id="IPR001424">
    <property type="entry name" value="SOD_Cu_Zn_dom"/>
</dbReference>
<accession>A0A1A9WP46</accession>
<evidence type="ECO:0000256" key="3">
    <source>
        <dbReference type="ARBA" id="ARBA00022833"/>
    </source>
</evidence>
<dbReference type="PROSITE" id="PS00087">
    <property type="entry name" value="SOD_CU_ZN_1"/>
    <property type="match status" value="1"/>
</dbReference>
<dbReference type="Proteomes" id="UP000091820">
    <property type="component" value="Unassembled WGS sequence"/>
</dbReference>
<sequence>MSEEEYFKEYQMFTIPSLITIILLIFIGLIGSNAKKNPQIQAVAYLKGPPNSNNISPTGNVTFIQNGRSVKVRVFITGLTPGKHGFHVHEKGDLSNGCASMGGHYNPEKVTHGARNDKIRHVGDLGNVKANKDGIVDTTFTDRLISLTDPRSIIGRGVVVHEKVDDLGKGTSPESKKTGNAGGRVACGVIQKFQSLKDIQQFRQEH</sequence>
<comment type="function">
    <text evidence="9">Destroys radicals which are normally produced within the cells and which are toxic to biological systems.</text>
</comment>
<keyword evidence="4" id="KW-0049">Antioxidant</keyword>
<dbReference type="AlphaFoldDB" id="A0A1A9WP46"/>
<feature type="transmembrane region" description="Helical" evidence="10">
    <location>
        <begin position="12"/>
        <end position="31"/>
    </location>
</feature>
<dbReference type="EC" id="1.15.1.1" evidence="9"/>
<comment type="cofactor">
    <cofactor evidence="9">
        <name>Zn(2+)</name>
        <dbReference type="ChEBI" id="CHEBI:29105"/>
    </cofactor>
    <text evidence="9">Binds 1 zinc ion per subunit.</text>
</comment>
<comment type="cofactor">
    <cofactor evidence="9">
        <name>Cu cation</name>
        <dbReference type="ChEBI" id="CHEBI:23378"/>
    </cofactor>
    <text evidence="9">Binds 1 copper ion per subunit.</text>
</comment>
<keyword evidence="5 9" id="KW-0560">Oxidoreductase</keyword>
<evidence type="ECO:0000256" key="5">
    <source>
        <dbReference type="ARBA" id="ARBA00023002"/>
    </source>
</evidence>
<dbReference type="EnsemblMetazoa" id="GBRI026778-RA">
    <property type="protein sequence ID" value="GBRI026778-PA"/>
    <property type="gene ID" value="GBRI026778"/>
</dbReference>
<keyword evidence="10" id="KW-0812">Transmembrane</keyword>
<dbReference type="Pfam" id="PF00080">
    <property type="entry name" value="Sod_Cu"/>
    <property type="match status" value="1"/>
</dbReference>
<dbReference type="PROSITE" id="PS00332">
    <property type="entry name" value="SOD_CU_ZN_2"/>
    <property type="match status" value="1"/>
</dbReference>
<protein>
    <recommendedName>
        <fullName evidence="9">Superoxide dismutase [Cu-Zn]</fullName>
        <ecNumber evidence="9">1.15.1.1</ecNumber>
    </recommendedName>
</protein>
<evidence type="ECO:0000256" key="4">
    <source>
        <dbReference type="ARBA" id="ARBA00022862"/>
    </source>
</evidence>
<dbReference type="Gene3D" id="2.60.40.200">
    <property type="entry name" value="Superoxide dismutase, copper/zinc binding domain"/>
    <property type="match status" value="1"/>
</dbReference>
<dbReference type="CDD" id="cd00305">
    <property type="entry name" value="Cu-Zn_Superoxide_Dismutase"/>
    <property type="match status" value="1"/>
</dbReference>
<feature type="domain" description="Superoxide dismutase copper/zinc binding" evidence="11">
    <location>
        <begin position="58"/>
        <end position="190"/>
    </location>
</feature>
<dbReference type="FunFam" id="2.60.40.200:FF:000003">
    <property type="entry name" value="Superoxide dismutase [Cu-Zn], chloroplastic"/>
    <property type="match status" value="1"/>
</dbReference>
<proteinExistence type="inferred from homology"/>
<dbReference type="GO" id="GO:0004784">
    <property type="term" value="F:superoxide dismutase activity"/>
    <property type="evidence" value="ECO:0007669"/>
    <property type="project" value="UniProtKB-EC"/>
</dbReference>
<dbReference type="InterPro" id="IPR036423">
    <property type="entry name" value="SOD-like_Cu/Zn_dom_sf"/>
</dbReference>
<keyword evidence="2 9" id="KW-0479">Metal-binding</keyword>
<evidence type="ECO:0000256" key="2">
    <source>
        <dbReference type="ARBA" id="ARBA00022723"/>
    </source>
</evidence>
<comment type="similarity">
    <text evidence="1 9">Belongs to the Cu-Zn superoxide dismutase family.</text>
</comment>
<keyword evidence="7" id="KW-1015">Disulfide bond</keyword>
<dbReference type="InterPro" id="IPR018152">
    <property type="entry name" value="SOD_Cu/Zn_BS"/>
</dbReference>
<reference evidence="13" key="1">
    <citation type="submission" date="2014-03" db="EMBL/GenBank/DDBJ databases">
        <authorList>
            <person name="Aksoy S."/>
            <person name="Warren W."/>
            <person name="Wilson R.K."/>
        </authorList>
    </citation>
    <scope>NUCLEOTIDE SEQUENCE [LARGE SCALE GENOMIC DNA]</scope>
    <source>
        <strain evidence="13">IAEA</strain>
    </source>
</reference>
<dbReference type="PANTHER" id="PTHR10003">
    <property type="entry name" value="SUPEROXIDE DISMUTASE CU-ZN -RELATED"/>
    <property type="match status" value="1"/>
</dbReference>
<keyword evidence="3 9" id="KW-0862">Zinc</keyword>
<name>A0A1A9WP46_9MUSC</name>
<dbReference type="STRING" id="37001.A0A1A9WP46"/>
<organism evidence="12 13">
    <name type="scientific">Glossina brevipalpis</name>
    <dbReference type="NCBI Taxonomy" id="37001"/>
    <lineage>
        <taxon>Eukaryota</taxon>
        <taxon>Metazoa</taxon>
        <taxon>Ecdysozoa</taxon>
        <taxon>Arthropoda</taxon>
        <taxon>Hexapoda</taxon>
        <taxon>Insecta</taxon>
        <taxon>Pterygota</taxon>
        <taxon>Neoptera</taxon>
        <taxon>Endopterygota</taxon>
        <taxon>Diptera</taxon>
        <taxon>Brachycera</taxon>
        <taxon>Muscomorpha</taxon>
        <taxon>Hippoboscoidea</taxon>
        <taxon>Glossinidae</taxon>
        <taxon>Glossina</taxon>
    </lineage>
</organism>
<evidence type="ECO:0000256" key="6">
    <source>
        <dbReference type="ARBA" id="ARBA00023008"/>
    </source>
</evidence>
<dbReference type="SUPFAM" id="SSF49329">
    <property type="entry name" value="Cu,Zn superoxide dismutase-like"/>
    <property type="match status" value="1"/>
</dbReference>
<evidence type="ECO:0000256" key="8">
    <source>
        <dbReference type="ARBA" id="ARBA00049204"/>
    </source>
</evidence>
<evidence type="ECO:0000313" key="12">
    <source>
        <dbReference type="EnsemblMetazoa" id="GBRI026778-PA"/>
    </source>
</evidence>
<comment type="catalytic activity">
    <reaction evidence="8 9">
        <text>2 superoxide + 2 H(+) = H2O2 + O2</text>
        <dbReference type="Rhea" id="RHEA:20696"/>
        <dbReference type="ChEBI" id="CHEBI:15378"/>
        <dbReference type="ChEBI" id="CHEBI:15379"/>
        <dbReference type="ChEBI" id="CHEBI:16240"/>
        <dbReference type="ChEBI" id="CHEBI:18421"/>
        <dbReference type="EC" id="1.15.1.1"/>
    </reaction>
</comment>
<evidence type="ECO:0000256" key="9">
    <source>
        <dbReference type="RuleBase" id="RU000393"/>
    </source>
</evidence>
<evidence type="ECO:0000256" key="7">
    <source>
        <dbReference type="ARBA" id="ARBA00023157"/>
    </source>
</evidence>
<dbReference type="VEuPathDB" id="VectorBase:GBRI026778"/>
<evidence type="ECO:0000256" key="1">
    <source>
        <dbReference type="ARBA" id="ARBA00010457"/>
    </source>
</evidence>
<evidence type="ECO:0000259" key="11">
    <source>
        <dbReference type="Pfam" id="PF00080"/>
    </source>
</evidence>
<keyword evidence="10" id="KW-0472">Membrane</keyword>
<reference evidence="12" key="2">
    <citation type="submission" date="2020-05" db="UniProtKB">
        <authorList>
            <consortium name="EnsemblMetazoa"/>
        </authorList>
    </citation>
    <scope>IDENTIFICATION</scope>
    <source>
        <strain evidence="12">IAEA</strain>
    </source>
</reference>
<evidence type="ECO:0000256" key="10">
    <source>
        <dbReference type="SAM" id="Phobius"/>
    </source>
</evidence>
<evidence type="ECO:0000313" key="13">
    <source>
        <dbReference type="Proteomes" id="UP000091820"/>
    </source>
</evidence>
<keyword evidence="10" id="KW-1133">Transmembrane helix</keyword>